<dbReference type="PANTHER" id="PTHR33908:SF11">
    <property type="entry name" value="MEMBRANE PROTEIN"/>
    <property type="match status" value="1"/>
</dbReference>
<evidence type="ECO:0000256" key="5">
    <source>
        <dbReference type="ARBA" id="ARBA00022692"/>
    </source>
</evidence>
<evidence type="ECO:0000256" key="2">
    <source>
        <dbReference type="ARBA" id="ARBA00022475"/>
    </source>
</evidence>
<evidence type="ECO:0000256" key="4">
    <source>
        <dbReference type="ARBA" id="ARBA00022679"/>
    </source>
</evidence>
<evidence type="ECO:0000256" key="8">
    <source>
        <dbReference type="SAM" id="Phobius"/>
    </source>
</evidence>
<dbReference type="EMBL" id="LCFD01000002">
    <property type="protein sequence ID" value="KKS87551.1"/>
    <property type="molecule type" value="Genomic_DNA"/>
</dbReference>
<dbReference type="Pfam" id="PF13231">
    <property type="entry name" value="PMT_2"/>
    <property type="match status" value="1"/>
</dbReference>
<feature type="transmembrane region" description="Helical" evidence="8">
    <location>
        <begin position="359"/>
        <end position="377"/>
    </location>
</feature>
<keyword evidence="7 8" id="KW-0472">Membrane</keyword>
<dbReference type="GO" id="GO:0016763">
    <property type="term" value="F:pentosyltransferase activity"/>
    <property type="evidence" value="ECO:0007669"/>
    <property type="project" value="TreeGrafter"/>
</dbReference>
<dbReference type="PANTHER" id="PTHR33908">
    <property type="entry name" value="MANNOSYLTRANSFERASE YKCB-RELATED"/>
    <property type="match status" value="1"/>
</dbReference>
<feature type="transmembrane region" description="Helical" evidence="8">
    <location>
        <begin position="54"/>
        <end position="72"/>
    </location>
</feature>
<gene>
    <name evidence="10" type="ORF">UV61_C0002G0272</name>
</gene>
<evidence type="ECO:0000256" key="1">
    <source>
        <dbReference type="ARBA" id="ARBA00004651"/>
    </source>
</evidence>
<comment type="caution">
    <text evidence="10">The sequence shown here is derived from an EMBL/GenBank/DDBJ whole genome shotgun (WGS) entry which is preliminary data.</text>
</comment>
<feature type="transmembrane region" description="Helical" evidence="8">
    <location>
        <begin position="130"/>
        <end position="147"/>
    </location>
</feature>
<evidence type="ECO:0000313" key="11">
    <source>
        <dbReference type="Proteomes" id="UP000034050"/>
    </source>
</evidence>
<keyword evidence="4" id="KW-0808">Transferase</keyword>
<feature type="transmembrane region" description="Helical" evidence="8">
    <location>
        <begin position="314"/>
        <end position="331"/>
    </location>
</feature>
<evidence type="ECO:0000256" key="3">
    <source>
        <dbReference type="ARBA" id="ARBA00022676"/>
    </source>
</evidence>
<proteinExistence type="predicted"/>
<sequence length="485" mass="57104">MKTRLQLILLLFLYSLLSYQFIKNHLYDVNPDGISYIEIAQIYKSGNLREAINAYWGPGYSLALLLLSYFFGWIQTARALTFGLNILWIVGLYVLSLKLLKSEVKAFSVVGLSFLFPTFFDFWRLITPDFLLTAYSLFLLLFFYYIIQSENQSKKKWLVLGFLAGVGYLIKPFFLLFAIVFFPLVFLRIFGRKFLKPTIYLFLGLFLIVAGWTLLIYWKYGKITTGTSGTVIYKNTVLKQEYEFLYKPVMYPRKGTSYWVDPSDFTLATFDFRKQMIALQINLWETLIFFIKRFHFGIFILLLGLNRLRRNKQLLILLIFSTLWVAIYSTIYVEERYLWPIITPILIMIIGSSKSSHKYLLGLYYIFALVLFAKYYIQYLPPDPNSRLHVMISEKIHSPCVILSDKWERGLYISFFSGCKYYGVSETSTNIRDIDKTLQRETKAGAVTHFIAFDGKKYQRLPDFSLEQEWIFNNFDVLLYRTKTK</sequence>
<dbReference type="Proteomes" id="UP000034050">
    <property type="component" value="Unassembled WGS sequence"/>
</dbReference>
<dbReference type="GO" id="GO:0005886">
    <property type="term" value="C:plasma membrane"/>
    <property type="evidence" value="ECO:0007669"/>
    <property type="project" value="UniProtKB-SubCell"/>
</dbReference>
<keyword evidence="6 8" id="KW-1133">Transmembrane helix</keyword>
<keyword evidence="2" id="KW-1003">Cell membrane</keyword>
<dbReference type="InterPro" id="IPR050297">
    <property type="entry name" value="LipidA_mod_glycosyltrf_83"/>
</dbReference>
<feature type="transmembrane region" description="Helical" evidence="8">
    <location>
        <begin position="337"/>
        <end position="352"/>
    </location>
</feature>
<comment type="subcellular location">
    <subcellularLocation>
        <location evidence="1">Cell membrane</location>
        <topology evidence="1">Multi-pass membrane protein</topology>
    </subcellularLocation>
</comment>
<evidence type="ECO:0000256" key="7">
    <source>
        <dbReference type="ARBA" id="ARBA00023136"/>
    </source>
</evidence>
<feature type="domain" description="Glycosyltransferase RgtA/B/C/D-like" evidence="9">
    <location>
        <begin position="84"/>
        <end position="210"/>
    </location>
</feature>
<dbReference type="InterPro" id="IPR038731">
    <property type="entry name" value="RgtA/B/C-like"/>
</dbReference>
<name>A0A0G1EX51_9BACT</name>
<keyword evidence="5 8" id="KW-0812">Transmembrane</keyword>
<evidence type="ECO:0000256" key="6">
    <source>
        <dbReference type="ARBA" id="ARBA00022989"/>
    </source>
</evidence>
<dbReference type="AlphaFoldDB" id="A0A0G1EX51"/>
<feature type="transmembrane region" description="Helical" evidence="8">
    <location>
        <begin position="199"/>
        <end position="218"/>
    </location>
</feature>
<accession>A0A0G1EX51</accession>
<reference evidence="10 11" key="1">
    <citation type="journal article" date="2015" name="Nature">
        <title>rRNA introns, odd ribosomes, and small enigmatic genomes across a large radiation of phyla.</title>
        <authorList>
            <person name="Brown C.T."/>
            <person name="Hug L.A."/>
            <person name="Thomas B.C."/>
            <person name="Sharon I."/>
            <person name="Castelle C.J."/>
            <person name="Singh A."/>
            <person name="Wilkins M.J."/>
            <person name="Williams K.H."/>
            <person name="Banfield J.F."/>
        </authorList>
    </citation>
    <scope>NUCLEOTIDE SEQUENCE [LARGE SCALE GENOMIC DNA]</scope>
</reference>
<feature type="transmembrane region" description="Helical" evidence="8">
    <location>
        <begin position="159"/>
        <end position="187"/>
    </location>
</feature>
<evidence type="ECO:0000313" key="10">
    <source>
        <dbReference type="EMBL" id="KKS87551.1"/>
    </source>
</evidence>
<organism evidence="10 11">
    <name type="scientific">Candidatus Gottesmanbacteria bacterium GW2011_GWB1_43_11</name>
    <dbReference type="NCBI Taxonomy" id="1618446"/>
    <lineage>
        <taxon>Bacteria</taxon>
        <taxon>Candidatus Gottesmaniibacteriota</taxon>
    </lineage>
</organism>
<dbReference type="GO" id="GO:0009103">
    <property type="term" value="P:lipopolysaccharide biosynthetic process"/>
    <property type="evidence" value="ECO:0007669"/>
    <property type="project" value="UniProtKB-ARBA"/>
</dbReference>
<protein>
    <recommendedName>
        <fullName evidence="9">Glycosyltransferase RgtA/B/C/D-like domain-containing protein</fullName>
    </recommendedName>
</protein>
<evidence type="ECO:0000259" key="9">
    <source>
        <dbReference type="Pfam" id="PF13231"/>
    </source>
</evidence>
<feature type="transmembrane region" description="Helical" evidence="8">
    <location>
        <begin position="79"/>
        <end position="100"/>
    </location>
</feature>
<keyword evidence="3" id="KW-0328">Glycosyltransferase</keyword>